<protein>
    <submittedName>
        <fullName evidence="1">Uncharacterized protein</fullName>
    </submittedName>
</protein>
<gene>
    <name evidence="1" type="ORF">BD410DRAFT_164125</name>
</gene>
<dbReference type="EMBL" id="ML170170">
    <property type="protein sequence ID" value="TDL23530.1"/>
    <property type="molecule type" value="Genomic_DNA"/>
</dbReference>
<proteinExistence type="predicted"/>
<dbReference type="Proteomes" id="UP000294933">
    <property type="component" value="Unassembled WGS sequence"/>
</dbReference>
<keyword evidence="2" id="KW-1185">Reference proteome</keyword>
<dbReference type="VEuPathDB" id="FungiDB:BD410DRAFT_164125"/>
<evidence type="ECO:0000313" key="1">
    <source>
        <dbReference type="EMBL" id="TDL23530.1"/>
    </source>
</evidence>
<reference evidence="1 2" key="1">
    <citation type="submission" date="2018-06" db="EMBL/GenBank/DDBJ databases">
        <title>A transcriptomic atlas of mushroom development highlights an independent origin of complex multicellularity.</title>
        <authorList>
            <consortium name="DOE Joint Genome Institute"/>
            <person name="Krizsan K."/>
            <person name="Almasi E."/>
            <person name="Merenyi Z."/>
            <person name="Sahu N."/>
            <person name="Viragh M."/>
            <person name="Koszo T."/>
            <person name="Mondo S."/>
            <person name="Kiss B."/>
            <person name="Balint B."/>
            <person name="Kues U."/>
            <person name="Barry K."/>
            <person name="Hegedus J.C."/>
            <person name="Henrissat B."/>
            <person name="Johnson J."/>
            <person name="Lipzen A."/>
            <person name="Ohm R."/>
            <person name="Nagy I."/>
            <person name="Pangilinan J."/>
            <person name="Yan J."/>
            <person name="Xiong Y."/>
            <person name="Grigoriev I.V."/>
            <person name="Hibbett D.S."/>
            <person name="Nagy L.G."/>
        </authorList>
    </citation>
    <scope>NUCLEOTIDE SEQUENCE [LARGE SCALE GENOMIC DNA]</scope>
    <source>
        <strain evidence="1 2">SZMC22713</strain>
    </source>
</reference>
<name>A0A4Y7Q9P7_9AGAM</name>
<sequence>MRIPLLPCRSSLRYTYRSSLLDTSDRFLLHTTFPVLSFCSVLSHYLVPRALSSGAIAKSSITGGTRISRNPDLAILTSLSRGEKRVASTVTLQISVPAHCSTCASVWVGSTNPSVLQLLDRWRGMDDTQMDNPMFSMKKHLS</sequence>
<accession>A0A4Y7Q9P7</accession>
<dbReference type="AlphaFoldDB" id="A0A4Y7Q9P7"/>
<evidence type="ECO:0000313" key="2">
    <source>
        <dbReference type="Proteomes" id="UP000294933"/>
    </source>
</evidence>
<organism evidence="1 2">
    <name type="scientific">Rickenella mellea</name>
    <dbReference type="NCBI Taxonomy" id="50990"/>
    <lineage>
        <taxon>Eukaryota</taxon>
        <taxon>Fungi</taxon>
        <taxon>Dikarya</taxon>
        <taxon>Basidiomycota</taxon>
        <taxon>Agaricomycotina</taxon>
        <taxon>Agaricomycetes</taxon>
        <taxon>Hymenochaetales</taxon>
        <taxon>Rickenellaceae</taxon>
        <taxon>Rickenella</taxon>
    </lineage>
</organism>